<dbReference type="AlphaFoldDB" id="A0A166A9L1"/>
<name>A0A166A9L1_METOA</name>
<dbReference type="EMBL" id="LWMU01000083">
    <property type="protein sequence ID" value="KZX11752.1"/>
    <property type="molecule type" value="Genomic_DNA"/>
</dbReference>
<comment type="caution">
    <text evidence="1">The sequence shown here is derived from an EMBL/GenBank/DDBJ whole genome shotgun (WGS) entry which is preliminary data.</text>
</comment>
<evidence type="ECO:0000313" key="1">
    <source>
        <dbReference type="EMBL" id="KZX11752.1"/>
    </source>
</evidence>
<sequence length="72" mass="8605">MGLTCNISYEKIAEILYLTQGTIIRRDTLYKFFNEKVDDFIEKIENKVQEEFENSNIELSDTLSYDEQYFTC</sequence>
<dbReference type="PATRIC" id="fig|66851.6.peg.1574"/>
<reference evidence="2" key="1">
    <citation type="journal article" date="2016" name="Genome Announc.">
        <title>Draft Genome Sequences of Methanobrevibacter curvatus DSM11111, Methanobrevibacter cuticularis DSM11139, Methanobrevibacter filiformis DSM11501, and Methanobrevibacter oralis DSM7256.</title>
        <authorList>
            <person name="Poehlein A."/>
            <person name="Seedorf H."/>
        </authorList>
    </citation>
    <scope>NUCLEOTIDE SEQUENCE [LARGE SCALE GENOMIC DNA]</scope>
    <source>
        <strain evidence="2">DSM 7256 / JCM 30027 / ZR</strain>
    </source>
</reference>
<protein>
    <submittedName>
        <fullName evidence="1">Uncharacterized protein</fullName>
    </submittedName>
</protein>
<proteinExistence type="predicted"/>
<gene>
    <name evidence="1" type="ORF">MBORA_14560</name>
</gene>
<accession>A0A166A9L1</accession>
<dbReference type="RefSeq" id="WP_042693666.1">
    <property type="nucleotide sequence ID" value="NZ_CABMAB010000024.1"/>
</dbReference>
<organism evidence="1 2">
    <name type="scientific">Methanobrevibacter oralis</name>
    <dbReference type="NCBI Taxonomy" id="66851"/>
    <lineage>
        <taxon>Archaea</taxon>
        <taxon>Methanobacteriati</taxon>
        <taxon>Methanobacteriota</taxon>
        <taxon>Methanomada group</taxon>
        <taxon>Methanobacteria</taxon>
        <taxon>Methanobacteriales</taxon>
        <taxon>Methanobacteriaceae</taxon>
        <taxon>Methanobrevibacter</taxon>
    </lineage>
</organism>
<keyword evidence="2" id="KW-1185">Reference proteome</keyword>
<evidence type="ECO:0000313" key="2">
    <source>
        <dbReference type="Proteomes" id="UP000077428"/>
    </source>
</evidence>
<dbReference type="Proteomes" id="UP000077428">
    <property type="component" value="Unassembled WGS sequence"/>
</dbReference>